<dbReference type="RefSeq" id="WP_345329519.1">
    <property type="nucleotide sequence ID" value="NZ_BAABJI010000001.1"/>
</dbReference>
<evidence type="ECO:0000313" key="3">
    <source>
        <dbReference type="Proteomes" id="UP001501436"/>
    </source>
</evidence>
<organism evidence="2 3">
    <name type="scientific">Mucilaginibacter defluvii</name>
    <dbReference type="NCBI Taxonomy" id="1196019"/>
    <lineage>
        <taxon>Bacteria</taxon>
        <taxon>Pseudomonadati</taxon>
        <taxon>Bacteroidota</taxon>
        <taxon>Sphingobacteriia</taxon>
        <taxon>Sphingobacteriales</taxon>
        <taxon>Sphingobacteriaceae</taxon>
        <taxon>Mucilaginibacter</taxon>
    </lineage>
</organism>
<sequence length="151" mass="17251">MIVYRITSCDYGRDLAGTGARLYGGRWNSEGRPMLYTASSRSLAMLEVLVHLPPLLVPDNYCLVEIELPGNSILQVAVQTLPNNWHDDISVSNFTRRMGDEFLKKQEYLIMAVPSIIVPAEFNYLINPRHADMEKARIIHVSPFRFDDRLL</sequence>
<keyword evidence="3" id="KW-1185">Reference proteome</keyword>
<gene>
    <name evidence="2" type="ORF">GCM10023313_06980</name>
</gene>
<feature type="domain" description="RES" evidence="1">
    <location>
        <begin position="14"/>
        <end position="140"/>
    </location>
</feature>
<accession>A0ABP9FPI1</accession>
<dbReference type="Proteomes" id="UP001501436">
    <property type="component" value="Unassembled WGS sequence"/>
</dbReference>
<reference evidence="3" key="1">
    <citation type="journal article" date="2019" name="Int. J. Syst. Evol. Microbiol.">
        <title>The Global Catalogue of Microorganisms (GCM) 10K type strain sequencing project: providing services to taxonomists for standard genome sequencing and annotation.</title>
        <authorList>
            <consortium name="The Broad Institute Genomics Platform"/>
            <consortium name="The Broad Institute Genome Sequencing Center for Infectious Disease"/>
            <person name="Wu L."/>
            <person name="Ma J."/>
        </authorList>
    </citation>
    <scope>NUCLEOTIDE SEQUENCE [LARGE SCALE GENOMIC DNA]</scope>
    <source>
        <strain evidence="3">JCM 18283</strain>
    </source>
</reference>
<dbReference type="EMBL" id="BAABJI010000001">
    <property type="protein sequence ID" value="GAA4906853.1"/>
    <property type="molecule type" value="Genomic_DNA"/>
</dbReference>
<dbReference type="SMART" id="SM00953">
    <property type="entry name" value="RES"/>
    <property type="match status" value="1"/>
</dbReference>
<protein>
    <submittedName>
        <fullName evidence="2">RES family NAD+ phosphorylase</fullName>
    </submittedName>
</protein>
<dbReference type="InterPro" id="IPR014914">
    <property type="entry name" value="RES_dom"/>
</dbReference>
<comment type="caution">
    <text evidence="2">The sequence shown here is derived from an EMBL/GenBank/DDBJ whole genome shotgun (WGS) entry which is preliminary data.</text>
</comment>
<dbReference type="Pfam" id="PF08808">
    <property type="entry name" value="RES"/>
    <property type="match status" value="1"/>
</dbReference>
<name>A0ABP9FPI1_9SPHI</name>
<evidence type="ECO:0000313" key="2">
    <source>
        <dbReference type="EMBL" id="GAA4906853.1"/>
    </source>
</evidence>
<proteinExistence type="predicted"/>
<evidence type="ECO:0000259" key="1">
    <source>
        <dbReference type="SMART" id="SM00953"/>
    </source>
</evidence>